<evidence type="ECO:0000313" key="4">
    <source>
        <dbReference type="Proteomes" id="UP000005226"/>
    </source>
</evidence>
<dbReference type="GeneTree" id="ENSGT00940000167189"/>
<protein>
    <recommendedName>
        <fullName evidence="2">A-kinase anchor protein 7-like phosphoesterase domain-containing protein</fullName>
    </recommendedName>
</protein>
<evidence type="ECO:0000256" key="1">
    <source>
        <dbReference type="SAM" id="MobiDB-lite"/>
    </source>
</evidence>
<reference evidence="3 4" key="1">
    <citation type="journal article" date="2011" name="Genome Biol. Evol.">
        <title>Integration of the genetic map and genome assembly of fugu facilitates insights into distinct features of genome evolution in teleosts and mammals.</title>
        <authorList>
            <person name="Kai W."/>
            <person name="Kikuchi K."/>
            <person name="Tohari S."/>
            <person name="Chew A.K."/>
            <person name="Tay A."/>
            <person name="Fujiwara A."/>
            <person name="Hosoya S."/>
            <person name="Suetake H."/>
            <person name="Naruse K."/>
            <person name="Brenner S."/>
            <person name="Suzuki Y."/>
            <person name="Venkatesh B."/>
        </authorList>
    </citation>
    <scope>NUCLEOTIDE SEQUENCE [LARGE SCALE GENOMIC DNA]</scope>
</reference>
<dbReference type="HOGENOM" id="CLU_052186_1_0_1"/>
<keyword evidence="4" id="KW-1185">Reference proteome</keyword>
<organism evidence="3 4">
    <name type="scientific">Takifugu rubripes</name>
    <name type="common">Japanese pufferfish</name>
    <name type="synonym">Fugu rubripes</name>
    <dbReference type="NCBI Taxonomy" id="31033"/>
    <lineage>
        <taxon>Eukaryota</taxon>
        <taxon>Metazoa</taxon>
        <taxon>Chordata</taxon>
        <taxon>Craniata</taxon>
        <taxon>Vertebrata</taxon>
        <taxon>Euteleostomi</taxon>
        <taxon>Actinopterygii</taxon>
        <taxon>Neopterygii</taxon>
        <taxon>Teleostei</taxon>
        <taxon>Neoteleostei</taxon>
        <taxon>Acanthomorphata</taxon>
        <taxon>Eupercaria</taxon>
        <taxon>Tetraodontiformes</taxon>
        <taxon>Tetradontoidea</taxon>
        <taxon>Tetraodontidae</taxon>
        <taxon>Takifugu</taxon>
    </lineage>
</organism>
<proteinExistence type="predicted"/>
<dbReference type="Pfam" id="PF10469">
    <property type="entry name" value="AKAP7_NLS"/>
    <property type="match status" value="1"/>
</dbReference>
<dbReference type="AlphaFoldDB" id="H2UJZ8"/>
<dbReference type="InterPro" id="IPR009097">
    <property type="entry name" value="Cyclic_Pdiesterase"/>
</dbReference>
<dbReference type="InterPro" id="IPR019510">
    <property type="entry name" value="AKAP7-like_phosphoesterase"/>
</dbReference>
<dbReference type="Proteomes" id="UP000005226">
    <property type="component" value="Chromosome 16"/>
</dbReference>
<evidence type="ECO:0000313" key="3">
    <source>
        <dbReference type="Ensembl" id="ENSTRUP00000037269.3"/>
    </source>
</evidence>
<reference evidence="3" key="2">
    <citation type="submission" date="2025-08" db="UniProtKB">
        <authorList>
            <consortium name="Ensembl"/>
        </authorList>
    </citation>
    <scope>IDENTIFICATION</scope>
</reference>
<accession>H2UJZ8</accession>
<dbReference type="eggNOG" id="KOG2814">
    <property type="taxonomic scope" value="Eukaryota"/>
</dbReference>
<dbReference type="GO" id="GO:0005829">
    <property type="term" value="C:cytosol"/>
    <property type="evidence" value="ECO:0007669"/>
    <property type="project" value="TreeGrafter"/>
</dbReference>
<name>H2UJZ8_TAKRU</name>
<dbReference type="GO" id="GO:0034237">
    <property type="term" value="F:protein kinase A regulatory subunit binding"/>
    <property type="evidence" value="ECO:0007669"/>
    <property type="project" value="TreeGrafter"/>
</dbReference>
<feature type="domain" description="A-kinase anchor protein 7-like phosphoesterase" evidence="2">
    <location>
        <begin position="36"/>
        <end position="203"/>
    </location>
</feature>
<dbReference type="PANTHER" id="PTHR15934:SF6">
    <property type="entry name" value="A-KINASE ANCHOR PROTEIN 7 ISOFORM GAMMA"/>
    <property type="match status" value="1"/>
</dbReference>
<gene>
    <name evidence="3" type="primary">akap7</name>
</gene>
<dbReference type="InterPro" id="IPR052641">
    <property type="entry name" value="AKAP7_isoform_gamma"/>
</dbReference>
<dbReference type="Gene3D" id="3.90.1140.10">
    <property type="entry name" value="Cyclic phosphodiesterase"/>
    <property type="match status" value="1"/>
</dbReference>
<dbReference type="PANTHER" id="PTHR15934">
    <property type="entry name" value="RNA 2',3'-CYCLIC PHOSPHODIESTERASE"/>
    <property type="match status" value="1"/>
</dbReference>
<reference evidence="3" key="3">
    <citation type="submission" date="2025-09" db="UniProtKB">
        <authorList>
            <consortium name="Ensembl"/>
        </authorList>
    </citation>
    <scope>IDENTIFICATION</scope>
</reference>
<dbReference type="SUPFAM" id="SSF55144">
    <property type="entry name" value="LigT-like"/>
    <property type="match status" value="1"/>
</dbReference>
<sequence>RKIRDGGRRVDREEDAKKKKKQSQRDNVHISVTFELLLQHDPRLAKAMIPIPTLHITLLVTHLATQEEVDLAASVLAQVEPSLVELLGGRDLVLPFSGISHFRKEVVFVGLAPGQHRHTLDTVAELLQSHFEEQGLLQRGTRGFEPHLTIMKLSRASNLRSQVLVRSLHQFFGDQTVERLDLCSMLKKKQPDGYYYTETSLQLVIVKPWSLVSKLQMASFPITALELKPDSQCIIKTDRCLEQTALHKTVVHLRVYFRFIAS</sequence>
<dbReference type="Ensembl" id="ENSTRUT00000037404.3">
    <property type="protein sequence ID" value="ENSTRUP00000037269.3"/>
    <property type="gene ID" value="ENSTRUG00000014580.3"/>
</dbReference>
<evidence type="ECO:0000259" key="2">
    <source>
        <dbReference type="Pfam" id="PF10469"/>
    </source>
</evidence>
<feature type="region of interest" description="Disordered" evidence="1">
    <location>
        <begin position="1"/>
        <end position="24"/>
    </location>
</feature>
<dbReference type="GO" id="GO:0010738">
    <property type="term" value="P:regulation of protein kinase A signaling"/>
    <property type="evidence" value="ECO:0007669"/>
    <property type="project" value="TreeGrafter"/>
</dbReference>